<evidence type="ECO:0000256" key="3">
    <source>
        <dbReference type="ARBA" id="ARBA00022723"/>
    </source>
</evidence>
<dbReference type="GO" id="GO:0004089">
    <property type="term" value="F:carbonate dehydratase activity"/>
    <property type="evidence" value="ECO:0007669"/>
    <property type="project" value="UniProtKB-EC"/>
</dbReference>
<keyword evidence="5" id="KW-0456">Lyase</keyword>
<dbReference type="Pfam" id="PF00194">
    <property type="entry name" value="Carb_anhydrase"/>
    <property type="match status" value="1"/>
</dbReference>
<dbReference type="InterPro" id="IPR001148">
    <property type="entry name" value="CA_dom"/>
</dbReference>
<name>A0A8D8LPC7_9HEMI</name>
<dbReference type="Gene3D" id="3.10.200.10">
    <property type="entry name" value="Alpha carbonic anhydrase"/>
    <property type="match status" value="1"/>
</dbReference>
<comment type="similarity">
    <text evidence="1">Belongs to the alpha-carbonic anhydrase family.</text>
</comment>
<comment type="catalytic activity">
    <reaction evidence="6">
        <text>hydrogencarbonate + H(+) = CO2 + H2O</text>
        <dbReference type="Rhea" id="RHEA:10748"/>
        <dbReference type="ChEBI" id="CHEBI:15377"/>
        <dbReference type="ChEBI" id="CHEBI:15378"/>
        <dbReference type="ChEBI" id="CHEBI:16526"/>
        <dbReference type="ChEBI" id="CHEBI:17544"/>
        <dbReference type="EC" id="4.2.1.1"/>
    </reaction>
</comment>
<dbReference type="EMBL" id="HBUF01029781">
    <property type="protein sequence ID" value="CAG6614255.1"/>
    <property type="molecule type" value="Transcribed_RNA"/>
</dbReference>
<evidence type="ECO:0000256" key="6">
    <source>
        <dbReference type="ARBA" id="ARBA00048348"/>
    </source>
</evidence>
<dbReference type="InterPro" id="IPR023561">
    <property type="entry name" value="Carbonic_anhydrase_a-class"/>
</dbReference>
<evidence type="ECO:0000256" key="5">
    <source>
        <dbReference type="ARBA" id="ARBA00023239"/>
    </source>
</evidence>
<dbReference type="EMBL" id="HBUF01029779">
    <property type="protein sequence ID" value="CAG6614253.1"/>
    <property type="molecule type" value="Transcribed_RNA"/>
</dbReference>
<evidence type="ECO:0000256" key="2">
    <source>
        <dbReference type="ARBA" id="ARBA00012925"/>
    </source>
</evidence>
<protein>
    <recommendedName>
        <fullName evidence="2">carbonic anhydrase</fullName>
        <ecNumber evidence="2">4.2.1.1</ecNumber>
    </recommendedName>
</protein>
<evidence type="ECO:0000256" key="4">
    <source>
        <dbReference type="ARBA" id="ARBA00022833"/>
    </source>
</evidence>
<evidence type="ECO:0000256" key="1">
    <source>
        <dbReference type="ARBA" id="ARBA00010718"/>
    </source>
</evidence>
<dbReference type="EC" id="4.2.1.1" evidence="2"/>
<dbReference type="PANTHER" id="PTHR18952:SF265">
    <property type="entry name" value="CARBONIC ANHYDRASE"/>
    <property type="match status" value="1"/>
</dbReference>
<feature type="domain" description="Alpha-carbonic anhydrase" evidence="7">
    <location>
        <begin position="55"/>
        <end position="307"/>
    </location>
</feature>
<sequence>MSLVCSSSAKRENFVKNYSPPRCFFSSSRGHVSRSTRLCQILVVFLFCVHFSECHPWKYDSDEDDGDKDWKGLCDSGRRQSPVDLTKRNCVTTSRIEPIAFIHYNRPVATNVTNNGHTVVLKLDHNQKEIGIAAGGLYDYYILDSVHFHWGGSEHTFNGQRLKSEIHFVHYSSRYDSLGAAKDQPRGLAVVAVVINKTTEDNPILDPLIASLGESVDKVGDAKTLEIPLSAQDLLPTNRSVFYRYAGSLTTPPCSESVEWTVLYRTVGASERQLEKFRTVNSDEGRDIKYNYRPTQPQHDRKIFFVQSSQYLAAVQDDGSNASRIRLAPWVLIVVMGLVFRH</sequence>
<dbReference type="PROSITE" id="PS51144">
    <property type="entry name" value="ALPHA_CA_2"/>
    <property type="match status" value="1"/>
</dbReference>
<keyword evidence="3" id="KW-0479">Metal-binding</keyword>
<dbReference type="AlphaFoldDB" id="A0A8D8LPC7"/>
<dbReference type="GO" id="GO:0008270">
    <property type="term" value="F:zinc ion binding"/>
    <property type="evidence" value="ECO:0007669"/>
    <property type="project" value="InterPro"/>
</dbReference>
<keyword evidence="4" id="KW-0862">Zinc</keyword>
<dbReference type="PANTHER" id="PTHR18952">
    <property type="entry name" value="CARBONIC ANHYDRASE"/>
    <property type="match status" value="1"/>
</dbReference>
<accession>A0A8D8LPC7</accession>
<evidence type="ECO:0000259" key="7">
    <source>
        <dbReference type="PROSITE" id="PS51144"/>
    </source>
</evidence>
<proteinExistence type="inferred from homology"/>
<evidence type="ECO:0000313" key="8">
    <source>
        <dbReference type="EMBL" id="CAG6614255.1"/>
    </source>
</evidence>
<dbReference type="SUPFAM" id="SSF51069">
    <property type="entry name" value="Carbonic anhydrase"/>
    <property type="match status" value="1"/>
</dbReference>
<dbReference type="InterPro" id="IPR036398">
    <property type="entry name" value="CA_dom_sf"/>
</dbReference>
<dbReference type="SMART" id="SM01057">
    <property type="entry name" value="Carb_anhydrase"/>
    <property type="match status" value="1"/>
</dbReference>
<reference evidence="8" key="1">
    <citation type="submission" date="2021-05" db="EMBL/GenBank/DDBJ databases">
        <authorList>
            <person name="Alioto T."/>
            <person name="Alioto T."/>
            <person name="Gomez Garrido J."/>
        </authorList>
    </citation>
    <scope>NUCLEOTIDE SEQUENCE</scope>
</reference>
<dbReference type="EMBL" id="HBUF01563132">
    <property type="protein sequence ID" value="CAG6763322.1"/>
    <property type="molecule type" value="Transcribed_RNA"/>
</dbReference>
<dbReference type="EMBL" id="HBUF01563134">
    <property type="protein sequence ID" value="CAG6763325.1"/>
    <property type="molecule type" value="Transcribed_RNA"/>
</dbReference>
<dbReference type="CDD" id="cd00326">
    <property type="entry name" value="alpha_CA"/>
    <property type="match status" value="1"/>
</dbReference>
<organism evidence="8">
    <name type="scientific">Cacopsylla melanoneura</name>
    <dbReference type="NCBI Taxonomy" id="428564"/>
    <lineage>
        <taxon>Eukaryota</taxon>
        <taxon>Metazoa</taxon>
        <taxon>Ecdysozoa</taxon>
        <taxon>Arthropoda</taxon>
        <taxon>Hexapoda</taxon>
        <taxon>Insecta</taxon>
        <taxon>Pterygota</taxon>
        <taxon>Neoptera</taxon>
        <taxon>Paraneoptera</taxon>
        <taxon>Hemiptera</taxon>
        <taxon>Sternorrhyncha</taxon>
        <taxon>Psylloidea</taxon>
        <taxon>Psyllidae</taxon>
        <taxon>Psyllinae</taxon>
        <taxon>Cacopsylla</taxon>
    </lineage>
</organism>